<evidence type="ECO:0000313" key="4">
    <source>
        <dbReference type="EMBL" id="KOC68968.1"/>
    </source>
</evidence>
<evidence type="ECO:0000256" key="1">
    <source>
        <dbReference type="SAM" id="Coils"/>
    </source>
</evidence>
<dbReference type="EMBL" id="KQ414613">
    <property type="protein sequence ID" value="KOC68968.1"/>
    <property type="molecule type" value="Genomic_DNA"/>
</dbReference>
<dbReference type="PANTHER" id="PTHR13173:SF10">
    <property type="entry name" value="WW DOMAIN-BINDING PROTEIN 4"/>
    <property type="match status" value="1"/>
</dbReference>
<keyword evidence="5" id="KW-1185">Reference proteome</keyword>
<evidence type="ECO:0000313" key="5">
    <source>
        <dbReference type="Proteomes" id="UP000053825"/>
    </source>
</evidence>
<feature type="region of interest" description="Disordered" evidence="2">
    <location>
        <begin position="29"/>
        <end position="67"/>
    </location>
</feature>
<gene>
    <name evidence="4" type="ORF">WH47_09525</name>
</gene>
<keyword evidence="1" id="KW-0175">Coiled coil</keyword>
<dbReference type="GO" id="GO:0003723">
    <property type="term" value="F:RNA binding"/>
    <property type="evidence" value="ECO:0007669"/>
    <property type="project" value="TreeGrafter"/>
</dbReference>
<protein>
    <submittedName>
        <fullName evidence="4">WW domain-binding protein 4</fullName>
    </submittedName>
</protein>
<feature type="region of interest" description="Disordered" evidence="2">
    <location>
        <begin position="162"/>
        <end position="213"/>
    </location>
</feature>
<accession>A0A0L7RDN6</accession>
<feature type="compositionally biased region" description="Basic residues" evidence="2">
    <location>
        <begin position="270"/>
        <end position="288"/>
    </location>
</feature>
<feature type="compositionally biased region" description="Basic and acidic residues" evidence="2">
    <location>
        <begin position="176"/>
        <end position="198"/>
    </location>
</feature>
<dbReference type="AlphaFoldDB" id="A0A0L7RDN6"/>
<feature type="region of interest" description="Disordered" evidence="2">
    <location>
        <begin position="257"/>
        <end position="288"/>
    </location>
</feature>
<feature type="domain" description="WW" evidence="3">
    <location>
        <begin position="72"/>
        <end position="105"/>
    </location>
</feature>
<dbReference type="InterPro" id="IPR001202">
    <property type="entry name" value="WW_dom"/>
</dbReference>
<dbReference type="STRING" id="597456.A0A0L7RDN6"/>
<dbReference type="CDD" id="cd00201">
    <property type="entry name" value="WW"/>
    <property type="match status" value="1"/>
</dbReference>
<proteinExistence type="predicted"/>
<feature type="compositionally biased region" description="Basic and acidic residues" evidence="2">
    <location>
        <begin position="54"/>
        <end position="67"/>
    </location>
</feature>
<dbReference type="GO" id="GO:0000398">
    <property type="term" value="P:mRNA splicing, via spliceosome"/>
    <property type="evidence" value="ECO:0007669"/>
    <property type="project" value="InterPro"/>
</dbReference>
<dbReference type="PANTHER" id="PTHR13173">
    <property type="entry name" value="WW DOMAIN BINDING PROTEIN 4"/>
    <property type="match status" value="1"/>
</dbReference>
<dbReference type="SUPFAM" id="SSF51045">
    <property type="entry name" value="WW domain"/>
    <property type="match status" value="1"/>
</dbReference>
<sequence>MENAAMAAYLKDVENNTRDMTADRLIKEKFNRTETKDTSNLNPVPIATPPETQPRFKGENRQKILDDDRPTKPFRKLWYEALSPEGYTYYWHVESNESIWEPPEEGYMTFAEQQEEAKEQALQEELLQQLEEEEAVANVDVLEEKRANAEREKLKELRKINSVHTLESENGNGNENRNEKAETKGNEEETKRPYRRDCTIPVKSHPYGPWRTVEKTETKPVDLQLPQQKQMQLPVFEKAEPPPPVQRTFKEKTITQVETGDSDEDAKPTMFKKRKIANKNVRKRLTDD</sequence>
<dbReference type="Proteomes" id="UP000053825">
    <property type="component" value="Unassembled WGS sequence"/>
</dbReference>
<dbReference type="SMART" id="SM00456">
    <property type="entry name" value="WW"/>
    <property type="match status" value="1"/>
</dbReference>
<name>A0A0L7RDN6_9HYME</name>
<dbReference type="Pfam" id="PF00397">
    <property type="entry name" value="WW"/>
    <property type="match status" value="1"/>
</dbReference>
<reference evidence="4 5" key="1">
    <citation type="submission" date="2015-07" db="EMBL/GenBank/DDBJ databases">
        <title>The genome of Habropoda laboriosa.</title>
        <authorList>
            <person name="Pan H."/>
            <person name="Kapheim K."/>
        </authorList>
    </citation>
    <scope>NUCLEOTIDE SEQUENCE [LARGE SCALE GENOMIC DNA]</scope>
    <source>
        <strain evidence="4">0110345459</strain>
    </source>
</reference>
<dbReference type="InterPro" id="IPR040023">
    <property type="entry name" value="WBP4"/>
</dbReference>
<dbReference type="Gene3D" id="2.20.70.10">
    <property type="match status" value="1"/>
</dbReference>
<evidence type="ECO:0000256" key="2">
    <source>
        <dbReference type="SAM" id="MobiDB-lite"/>
    </source>
</evidence>
<dbReference type="PROSITE" id="PS50020">
    <property type="entry name" value="WW_DOMAIN_2"/>
    <property type="match status" value="1"/>
</dbReference>
<dbReference type="OrthoDB" id="191651at2759"/>
<evidence type="ECO:0000259" key="3">
    <source>
        <dbReference type="PROSITE" id="PS50020"/>
    </source>
</evidence>
<dbReference type="InterPro" id="IPR036020">
    <property type="entry name" value="WW_dom_sf"/>
</dbReference>
<feature type="coiled-coil region" evidence="1">
    <location>
        <begin position="112"/>
        <end position="159"/>
    </location>
</feature>
<organism evidence="4 5">
    <name type="scientific">Habropoda laboriosa</name>
    <dbReference type="NCBI Taxonomy" id="597456"/>
    <lineage>
        <taxon>Eukaryota</taxon>
        <taxon>Metazoa</taxon>
        <taxon>Ecdysozoa</taxon>
        <taxon>Arthropoda</taxon>
        <taxon>Hexapoda</taxon>
        <taxon>Insecta</taxon>
        <taxon>Pterygota</taxon>
        <taxon>Neoptera</taxon>
        <taxon>Endopterygota</taxon>
        <taxon>Hymenoptera</taxon>
        <taxon>Apocrita</taxon>
        <taxon>Aculeata</taxon>
        <taxon>Apoidea</taxon>
        <taxon>Anthophila</taxon>
        <taxon>Apidae</taxon>
        <taxon>Habropoda</taxon>
    </lineage>
</organism>
<dbReference type="GO" id="GO:0071011">
    <property type="term" value="C:precatalytic spliceosome"/>
    <property type="evidence" value="ECO:0007669"/>
    <property type="project" value="TreeGrafter"/>
</dbReference>